<evidence type="ECO:0000313" key="2">
    <source>
        <dbReference type="EMBL" id="GJF12020.1"/>
    </source>
</evidence>
<keyword evidence="1" id="KW-0472">Membrane</keyword>
<comment type="caution">
    <text evidence="2">The sequence shown here is derived from an EMBL/GenBank/DDBJ whole genome shotgun (WGS) entry which is preliminary data.</text>
</comment>
<feature type="transmembrane region" description="Helical" evidence="1">
    <location>
        <begin position="46"/>
        <end position="64"/>
    </location>
</feature>
<sequence>MAKEIDRQRAQGALAVIKQHPGMVLFALSPALLALVAVWWLFGAGWAALLLIAGVVGGGAAVLLKRR</sequence>
<dbReference type="EMBL" id="BPRH01001090">
    <property type="protein sequence ID" value="GJF12020.1"/>
    <property type="molecule type" value="Genomic_DNA"/>
</dbReference>
<keyword evidence="1" id="KW-1133">Transmembrane helix</keyword>
<keyword evidence="3" id="KW-1185">Reference proteome</keyword>
<proteinExistence type="predicted"/>
<gene>
    <name evidence="2" type="ORF">NGTWS1702_10190</name>
</gene>
<dbReference type="Proteomes" id="UP001060504">
    <property type="component" value="Unassembled WGS sequence"/>
</dbReference>
<evidence type="ECO:0000256" key="1">
    <source>
        <dbReference type="SAM" id="Phobius"/>
    </source>
</evidence>
<accession>A0ABQ4V957</accession>
<reference evidence="2 3" key="1">
    <citation type="submission" date="2021-08" db="EMBL/GenBank/DDBJ databases">
        <title>Draft genome sequence of Mycolicibacterium sp. NGTWS1702 strain.</title>
        <authorList>
            <person name="Matsumoto M."/>
            <person name="Tang B.C.C."/>
            <person name="Machida Y."/>
            <person name="Matoyama H."/>
            <person name="Kishihara T."/>
            <person name="Sato S."/>
            <person name="Kondo I."/>
            <person name="Sano M."/>
            <person name="Kato G."/>
        </authorList>
    </citation>
    <scope>NUCLEOTIDE SEQUENCE [LARGE SCALE GENOMIC DNA]</scope>
    <source>
        <strain evidence="2 3">NGTWSNA01</strain>
    </source>
</reference>
<evidence type="ECO:0000313" key="3">
    <source>
        <dbReference type="Proteomes" id="UP001060504"/>
    </source>
</evidence>
<organism evidence="2 3">
    <name type="scientific">Mycolicibacterium cyprinidarum</name>
    <dbReference type="NCBI Taxonomy" id="2860311"/>
    <lineage>
        <taxon>Bacteria</taxon>
        <taxon>Bacillati</taxon>
        <taxon>Actinomycetota</taxon>
        <taxon>Actinomycetes</taxon>
        <taxon>Mycobacteriales</taxon>
        <taxon>Mycobacteriaceae</taxon>
        <taxon>Mycolicibacterium</taxon>
    </lineage>
</organism>
<keyword evidence="1" id="KW-0812">Transmembrane</keyword>
<name>A0ABQ4V957_9MYCO</name>
<feature type="transmembrane region" description="Helical" evidence="1">
    <location>
        <begin position="21"/>
        <end position="40"/>
    </location>
</feature>
<protein>
    <submittedName>
        <fullName evidence="2">Uncharacterized protein</fullName>
    </submittedName>
</protein>